<proteinExistence type="predicted"/>
<reference evidence="1 2" key="1">
    <citation type="journal article" date="2021" name="Sci. Rep.">
        <title>The genome of the diatom Chaetoceros tenuissimus carries an ancient integrated fragment of an extant virus.</title>
        <authorList>
            <person name="Hongo Y."/>
            <person name="Kimura K."/>
            <person name="Takaki Y."/>
            <person name="Yoshida Y."/>
            <person name="Baba S."/>
            <person name="Kobayashi G."/>
            <person name="Nagasaki K."/>
            <person name="Hano T."/>
            <person name="Tomaru Y."/>
        </authorList>
    </citation>
    <scope>NUCLEOTIDE SEQUENCE [LARGE SCALE GENOMIC DNA]</scope>
    <source>
        <strain evidence="1 2">NIES-3715</strain>
    </source>
</reference>
<dbReference type="EMBL" id="BLLK01000057">
    <property type="protein sequence ID" value="GFH57042.1"/>
    <property type="molecule type" value="Genomic_DNA"/>
</dbReference>
<sequence length="212" mass="25097">MEYIPLKNFSVPQITNTHRSHPQDISKNTWIHTDPRICRGSVYAKPVITEDQERARLRLERDQRSRRRVLEARVYNRQLKRERTRSPVKGRKHFATQTESTIDEIMQHYEKENDGCCDDFRMLNEDECTTEINVCPIDYDDSESNEVMDTEILGNVKDNSMCRNESIVQEYSESIWNDARSTAMEHIMNREEVHARSTAMEHITNREEVLSF</sequence>
<comment type="caution">
    <text evidence="1">The sequence shown here is derived from an EMBL/GenBank/DDBJ whole genome shotgun (WGS) entry which is preliminary data.</text>
</comment>
<organism evidence="1 2">
    <name type="scientific">Chaetoceros tenuissimus</name>
    <dbReference type="NCBI Taxonomy" id="426638"/>
    <lineage>
        <taxon>Eukaryota</taxon>
        <taxon>Sar</taxon>
        <taxon>Stramenopiles</taxon>
        <taxon>Ochrophyta</taxon>
        <taxon>Bacillariophyta</taxon>
        <taxon>Coscinodiscophyceae</taxon>
        <taxon>Chaetocerotophycidae</taxon>
        <taxon>Chaetocerotales</taxon>
        <taxon>Chaetocerotaceae</taxon>
        <taxon>Chaetoceros</taxon>
    </lineage>
</organism>
<dbReference type="Proteomes" id="UP001054902">
    <property type="component" value="Unassembled WGS sequence"/>
</dbReference>
<evidence type="ECO:0000313" key="2">
    <source>
        <dbReference type="Proteomes" id="UP001054902"/>
    </source>
</evidence>
<evidence type="ECO:0000313" key="1">
    <source>
        <dbReference type="EMBL" id="GFH57042.1"/>
    </source>
</evidence>
<name>A0AAD3D383_9STRA</name>
<accession>A0AAD3D383</accession>
<gene>
    <name evidence="1" type="ORF">CTEN210_13518</name>
</gene>
<dbReference type="AlphaFoldDB" id="A0AAD3D383"/>
<keyword evidence="2" id="KW-1185">Reference proteome</keyword>
<protein>
    <submittedName>
        <fullName evidence="1">Uncharacterized protein</fullName>
    </submittedName>
</protein>